<sequence>MRLVGRQTRIPVPKLLGVAEDSGETFIYQDYIKGATLADTWKTLSSAELDGVKSDFDFILSELASLSAPPGIRLGACDTKVLSQLGGPCHAVLAQKPESALYNVDEFQEGGVGLVHANLRGGHIMGKDGRIAAIIDWGLAAWLPRAVEPVALIVHPQRDFSSRAPALEALLESFNLEEATLEGFRILSEVFFADTDIPTTDDDDW</sequence>
<protein>
    <submittedName>
        <fullName evidence="2">Phosphotransferase enzyme family protein</fullName>
    </submittedName>
</protein>
<evidence type="ECO:0000313" key="2">
    <source>
        <dbReference type="EMBL" id="GEM12526.1"/>
    </source>
</evidence>
<reference evidence="2 3" key="1">
    <citation type="submission" date="2019-07" db="EMBL/GenBank/DDBJ databases">
        <title>Rhodotorula toruloides NBRC10032 genome sequencing.</title>
        <authorList>
            <person name="Shida Y."/>
            <person name="Takaku H."/>
            <person name="Ogasawara W."/>
            <person name="Mori K."/>
        </authorList>
    </citation>
    <scope>NUCLEOTIDE SEQUENCE [LARGE SCALE GENOMIC DNA]</scope>
    <source>
        <strain evidence="2 3">NBRC10032</strain>
    </source>
</reference>
<evidence type="ECO:0000313" key="3">
    <source>
        <dbReference type="Proteomes" id="UP000321518"/>
    </source>
</evidence>
<organism evidence="2 3">
    <name type="scientific">Rhodotorula toruloides</name>
    <name type="common">Yeast</name>
    <name type="synonym">Rhodosporidium toruloides</name>
    <dbReference type="NCBI Taxonomy" id="5286"/>
    <lineage>
        <taxon>Eukaryota</taxon>
        <taxon>Fungi</taxon>
        <taxon>Dikarya</taxon>
        <taxon>Basidiomycota</taxon>
        <taxon>Pucciniomycotina</taxon>
        <taxon>Microbotryomycetes</taxon>
        <taxon>Sporidiobolales</taxon>
        <taxon>Sporidiobolaceae</taxon>
        <taxon>Rhodotorula</taxon>
    </lineage>
</organism>
<comment type="caution">
    <text evidence="2">The sequence shown here is derived from an EMBL/GenBank/DDBJ whole genome shotgun (WGS) entry which is preliminary data.</text>
</comment>
<dbReference type="SUPFAM" id="SSF56112">
    <property type="entry name" value="Protein kinase-like (PK-like)"/>
    <property type="match status" value="1"/>
</dbReference>
<evidence type="ECO:0000259" key="1">
    <source>
        <dbReference type="Pfam" id="PF01636"/>
    </source>
</evidence>
<dbReference type="InterPro" id="IPR011009">
    <property type="entry name" value="Kinase-like_dom_sf"/>
</dbReference>
<dbReference type="InterPro" id="IPR051678">
    <property type="entry name" value="AGP_Transferase"/>
</dbReference>
<dbReference type="EMBL" id="BJWK01000022">
    <property type="protein sequence ID" value="GEM12526.1"/>
    <property type="molecule type" value="Genomic_DNA"/>
</dbReference>
<feature type="domain" description="Aminoglycoside phosphotransferase" evidence="1">
    <location>
        <begin position="8"/>
        <end position="158"/>
    </location>
</feature>
<dbReference type="Proteomes" id="UP000321518">
    <property type="component" value="Unassembled WGS sequence"/>
</dbReference>
<name>A0A511KRL4_RHOTO</name>
<keyword evidence="2" id="KW-0808">Transferase</keyword>
<accession>A0A511KRL4</accession>
<dbReference type="PANTHER" id="PTHR21310">
    <property type="entry name" value="AMINOGLYCOSIDE PHOSPHOTRANSFERASE-RELATED-RELATED"/>
    <property type="match status" value="1"/>
</dbReference>
<dbReference type="InterPro" id="IPR002575">
    <property type="entry name" value="Aminoglycoside_PTrfase"/>
</dbReference>
<dbReference type="Pfam" id="PF01636">
    <property type="entry name" value="APH"/>
    <property type="match status" value="1"/>
</dbReference>
<dbReference type="GO" id="GO:0016740">
    <property type="term" value="F:transferase activity"/>
    <property type="evidence" value="ECO:0007669"/>
    <property type="project" value="UniProtKB-KW"/>
</dbReference>
<gene>
    <name evidence="2" type="ORF">Rt10032_c22g6543</name>
</gene>
<proteinExistence type="predicted"/>
<dbReference type="PANTHER" id="PTHR21310:SF15">
    <property type="entry name" value="AMINOGLYCOSIDE PHOSPHOTRANSFERASE DOMAIN-CONTAINING PROTEIN"/>
    <property type="match status" value="1"/>
</dbReference>
<dbReference type="OrthoDB" id="8300194at2759"/>
<dbReference type="AlphaFoldDB" id="A0A511KRL4"/>